<gene>
    <name evidence="8" type="ORF">AMORRO_LOCUS1943</name>
</gene>
<feature type="region of interest" description="Disordered" evidence="6">
    <location>
        <begin position="190"/>
        <end position="217"/>
    </location>
</feature>
<dbReference type="OrthoDB" id="6365676at2759"/>
<dbReference type="AlphaFoldDB" id="A0A9N8W0L1"/>
<evidence type="ECO:0000256" key="6">
    <source>
        <dbReference type="SAM" id="MobiDB-lite"/>
    </source>
</evidence>
<evidence type="ECO:0000259" key="7">
    <source>
        <dbReference type="PROSITE" id="PS50157"/>
    </source>
</evidence>
<proteinExistence type="predicted"/>
<evidence type="ECO:0000256" key="4">
    <source>
        <dbReference type="ARBA" id="ARBA00022833"/>
    </source>
</evidence>
<reference evidence="8" key="1">
    <citation type="submission" date="2021-06" db="EMBL/GenBank/DDBJ databases">
        <authorList>
            <person name="Kallberg Y."/>
            <person name="Tangrot J."/>
            <person name="Rosling A."/>
        </authorList>
    </citation>
    <scope>NUCLEOTIDE SEQUENCE</scope>
    <source>
        <strain evidence="8">CL551</strain>
    </source>
</reference>
<dbReference type="SUPFAM" id="SSF57667">
    <property type="entry name" value="beta-beta-alpha zinc fingers"/>
    <property type="match status" value="1"/>
</dbReference>
<dbReference type="EMBL" id="CAJVPV010000761">
    <property type="protein sequence ID" value="CAG8472978.1"/>
    <property type="molecule type" value="Genomic_DNA"/>
</dbReference>
<dbReference type="GO" id="GO:0000981">
    <property type="term" value="F:DNA-binding transcription factor activity, RNA polymerase II-specific"/>
    <property type="evidence" value="ECO:0007669"/>
    <property type="project" value="UniProtKB-ARBA"/>
</dbReference>
<dbReference type="Pfam" id="PF00096">
    <property type="entry name" value="zf-C2H2"/>
    <property type="match status" value="2"/>
</dbReference>
<dbReference type="SMART" id="SM00355">
    <property type="entry name" value="ZnF_C2H2"/>
    <property type="match status" value="2"/>
</dbReference>
<dbReference type="GO" id="GO:0008270">
    <property type="term" value="F:zinc ion binding"/>
    <property type="evidence" value="ECO:0007669"/>
    <property type="project" value="UniProtKB-KW"/>
</dbReference>
<evidence type="ECO:0000313" key="9">
    <source>
        <dbReference type="Proteomes" id="UP000789342"/>
    </source>
</evidence>
<dbReference type="FunFam" id="3.30.160.60:FF:000072">
    <property type="entry name" value="zinc finger protein 143 isoform X1"/>
    <property type="match status" value="1"/>
</dbReference>
<dbReference type="InterPro" id="IPR013087">
    <property type="entry name" value="Znf_C2H2_type"/>
</dbReference>
<evidence type="ECO:0000256" key="1">
    <source>
        <dbReference type="ARBA" id="ARBA00022723"/>
    </source>
</evidence>
<dbReference type="Gene3D" id="3.30.160.60">
    <property type="entry name" value="Classic Zinc Finger"/>
    <property type="match status" value="2"/>
</dbReference>
<evidence type="ECO:0000256" key="3">
    <source>
        <dbReference type="ARBA" id="ARBA00022771"/>
    </source>
</evidence>
<dbReference type="PROSITE" id="PS00028">
    <property type="entry name" value="ZINC_FINGER_C2H2_1"/>
    <property type="match status" value="2"/>
</dbReference>
<dbReference type="Proteomes" id="UP000789342">
    <property type="component" value="Unassembled WGS sequence"/>
</dbReference>
<dbReference type="PANTHER" id="PTHR23235">
    <property type="entry name" value="KRUEPPEL-LIKE TRANSCRIPTION FACTOR"/>
    <property type="match status" value="1"/>
</dbReference>
<sequence length="312" mass="35660">MQDLNNSPLLQIDFRQDICSIPGVSPISILHHTSPYHSHHKEVDVAPEYLNISFTEYLTDPSDRYLENYNFVSPHEAICPSPESDSYSMFNMDDSKIKMEYPEQLDQSCPIYMTRNISQESCPELSVCNPSSISTSPLTPIDSPIIEILMNNDVNDQCNRGRSRGRMTSSPLPEMIQDPQEFHHSIMGSMPPHPPQQKPIAKSRGRRVTNKPTKPGTKSFECSYPECGRVFKRSEHLKRHIRSIHTLERPFHCPHPHCTKRFSRSDNLSQHVRVHRPNGKEKNATARAFSNFTPYLQTYQTGGNVHPTLPPN</sequence>
<feature type="domain" description="C2H2-type" evidence="7">
    <location>
        <begin position="220"/>
        <end position="250"/>
    </location>
</feature>
<dbReference type="PROSITE" id="PS50157">
    <property type="entry name" value="ZINC_FINGER_C2H2_2"/>
    <property type="match status" value="2"/>
</dbReference>
<name>A0A9N8W0L1_9GLOM</name>
<keyword evidence="3 5" id="KW-0863">Zinc-finger</keyword>
<dbReference type="InterPro" id="IPR036236">
    <property type="entry name" value="Znf_C2H2_sf"/>
</dbReference>
<organism evidence="8 9">
    <name type="scientific">Acaulospora morrowiae</name>
    <dbReference type="NCBI Taxonomy" id="94023"/>
    <lineage>
        <taxon>Eukaryota</taxon>
        <taxon>Fungi</taxon>
        <taxon>Fungi incertae sedis</taxon>
        <taxon>Mucoromycota</taxon>
        <taxon>Glomeromycotina</taxon>
        <taxon>Glomeromycetes</taxon>
        <taxon>Diversisporales</taxon>
        <taxon>Acaulosporaceae</taxon>
        <taxon>Acaulospora</taxon>
    </lineage>
</organism>
<keyword evidence="4" id="KW-0862">Zinc</keyword>
<accession>A0A9N8W0L1</accession>
<comment type="caution">
    <text evidence="8">The sequence shown here is derived from an EMBL/GenBank/DDBJ whole genome shotgun (WGS) entry which is preliminary data.</text>
</comment>
<evidence type="ECO:0000256" key="2">
    <source>
        <dbReference type="ARBA" id="ARBA00022737"/>
    </source>
</evidence>
<feature type="domain" description="C2H2-type" evidence="7">
    <location>
        <begin position="251"/>
        <end position="280"/>
    </location>
</feature>
<evidence type="ECO:0000313" key="8">
    <source>
        <dbReference type="EMBL" id="CAG8472978.1"/>
    </source>
</evidence>
<keyword evidence="1" id="KW-0479">Metal-binding</keyword>
<evidence type="ECO:0000256" key="5">
    <source>
        <dbReference type="PROSITE-ProRule" id="PRU00042"/>
    </source>
</evidence>
<keyword evidence="2" id="KW-0677">Repeat</keyword>
<dbReference type="GO" id="GO:0000978">
    <property type="term" value="F:RNA polymerase II cis-regulatory region sequence-specific DNA binding"/>
    <property type="evidence" value="ECO:0007669"/>
    <property type="project" value="UniProtKB-ARBA"/>
</dbReference>
<protein>
    <submittedName>
        <fullName evidence="8">10600_t:CDS:1</fullName>
    </submittedName>
</protein>
<keyword evidence="9" id="KW-1185">Reference proteome</keyword>